<dbReference type="InterPro" id="IPR013217">
    <property type="entry name" value="Methyltransf_12"/>
</dbReference>
<comment type="caution">
    <text evidence="2">The sequence shown here is derived from an EMBL/GenBank/DDBJ whole genome shotgun (WGS) entry which is preliminary data.</text>
</comment>
<evidence type="ECO:0000313" key="2">
    <source>
        <dbReference type="EMBL" id="PSB38176.1"/>
    </source>
</evidence>
<dbReference type="SUPFAM" id="SSF53335">
    <property type="entry name" value="S-adenosyl-L-methionine-dependent methyltransferases"/>
    <property type="match status" value="1"/>
</dbReference>
<gene>
    <name evidence="2" type="ORF">C7B81_05585</name>
</gene>
<keyword evidence="2" id="KW-0012">Acyltransferase</keyword>
<dbReference type="CDD" id="cd02440">
    <property type="entry name" value="AdoMet_MTases"/>
    <property type="match status" value="1"/>
</dbReference>
<dbReference type="EMBL" id="PVWP01000003">
    <property type="protein sequence ID" value="PSB38176.1"/>
    <property type="molecule type" value="Genomic_DNA"/>
</dbReference>
<keyword evidence="2" id="KW-0808">Transferase</keyword>
<dbReference type="GO" id="GO:0008168">
    <property type="term" value="F:methyltransferase activity"/>
    <property type="evidence" value="ECO:0007669"/>
    <property type="project" value="UniProtKB-KW"/>
</dbReference>
<keyword evidence="2" id="KW-0489">Methyltransferase</keyword>
<dbReference type="Pfam" id="PF08242">
    <property type="entry name" value="Methyltransf_12"/>
    <property type="match status" value="1"/>
</dbReference>
<keyword evidence="3" id="KW-1185">Reference proteome</keyword>
<dbReference type="GO" id="GO:0016746">
    <property type="term" value="F:acyltransferase activity"/>
    <property type="evidence" value="ECO:0007669"/>
    <property type="project" value="UniProtKB-KW"/>
</dbReference>
<dbReference type="PANTHER" id="PTHR43464">
    <property type="entry name" value="METHYLTRANSFERASE"/>
    <property type="match status" value="1"/>
</dbReference>
<dbReference type="GO" id="GO:0032259">
    <property type="term" value="P:methylation"/>
    <property type="evidence" value="ECO:0007669"/>
    <property type="project" value="UniProtKB-KW"/>
</dbReference>
<name>A0ABX5F8W1_9CHRO</name>
<dbReference type="Gene3D" id="3.40.50.150">
    <property type="entry name" value="Vaccinia Virus protein VP39"/>
    <property type="match status" value="1"/>
</dbReference>
<reference evidence="2 3" key="1">
    <citation type="submission" date="2018-03" db="EMBL/GenBank/DDBJ databases">
        <title>The ancient ancestry and fast evolution of plastids.</title>
        <authorList>
            <person name="Moore K.R."/>
            <person name="Magnabosco C."/>
            <person name="Momper L."/>
            <person name="Gold D.A."/>
            <person name="Bosak T."/>
            <person name="Fournier G.P."/>
        </authorList>
    </citation>
    <scope>NUCLEOTIDE SEQUENCE [LARGE SCALE GENOMIC DNA]</scope>
    <source>
        <strain evidence="2 3">CCALA 015</strain>
    </source>
</reference>
<sequence>MDHPPEAPLDAATPVVSAFYDRFPYPGDPLQDGPPPGYNWRWCVDSVVAAVDGVLPPRPRPWRILDAGCGTGVSTDYLCHLNPGATVLAVDISAGALAVARERTARSGAAARVEELRIEQRSLLDLAGEGPFDYINSVGVLHHLDRPEEGLRALVPLLRPGGLLHLFLYADGGRWEIHRTQRALALMGVGTGPAGLRLGRELFATLPETNRLRRHHEQRWALDTAADANFADMYLHPQETSYDLERLFRFVDQPGIRFAGFSNPEVWDPARLLQGELLERARALPARQQWALVESLDPDISHFEFFLRRQEGEGAPEVEAAAWSDTAPQALSDEALLAAGGECNRCLWGWPSTALLGPDLRPLTLTEEELALMEALEAAHAGTPIGALPLAQGPAERVAAARRLLAERVLLLLKA</sequence>
<dbReference type="InterPro" id="IPR029063">
    <property type="entry name" value="SAM-dependent_MTases_sf"/>
</dbReference>
<evidence type="ECO:0000259" key="1">
    <source>
        <dbReference type="Pfam" id="PF08242"/>
    </source>
</evidence>
<protein>
    <submittedName>
        <fullName evidence="2">SAM-dependent methyltransferase</fullName>
    </submittedName>
</protein>
<dbReference type="RefSeq" id="WP_106220299.1">
    <property type="nucleotide sequence ID" value="NZ_PVWP01000003.1"/>
</dbReference>
<proteinExistence type="predicted"/>
<dbReference type="Proteomes" id="UP000238218">
    <property type="component" value="Unassembled WGS sequence"/>
</dbReference>
<feature type="domain" description="Methyltransferase type 12" evidence="1">
    <location>
        <begin position="65"/>
        <end position="164"/>
    </location>
</feature>
<organism evidence="2 3">
    <name type="scientific">Aphanothece cf. minutissima CCALA 015</name>
    <dbReference type="NCBI Taxonomy" id="2107695"/>
    <lineage>
        <taxon>Bacteria</taxon>
        <taxon>Bacillati</taxon>
        <taxon>Cyanobacteriota</taxon>
        <taxon>Cyanophyceae</taxon>
        <taxon>Oscillatoriophycideae</taxon>
        <taxon>Chroococcales</taxon>
        <taxon>Aphanothecaceae</taxon>
        <taxon>Aphanothece</taxon>
    </lineage>
</organism>
<dbReference type="PANTHER" id="PTHR43464:SF91">
    <property type="entry name" value="SLL0487 PROTEIN"/>
    <property type="match status" value="1"/>
</dbReference>
<evidence type="ECO:0000313" key="3">
    <source>
        <dbReference type="Proteomes" id="UP000238218"/>
    </source>
</evidence>
<accession>A0ABX5F8W1</accession>